<dbReference type="Pfam" id="PF07963">
    <property type="entry name" value="N_methyl"/>
    <property type="match status" value="1"/>
</dbReference>
<comment type="caution">
    <text evidence="7">The sequence shown here is derived from an EMBL/GenBank/DDBJ whole genome shotgun (WGS) entry which is preliminary data.</text>
</comment>
<dbReference type="EMBL" id="MHIB01000049">
    <property type="protein sequence ID" value="OGY42865.1"/>
    <property type="molecule type" value="Genomic_DNA"/>
</dbReference>
<dbReference type="PRINTS" id="PR00813">
    <property type="entry name" value="BCTERIALGSPG"/>
</dbReference>
<keyword evidence="4 6" id="KW-1133">Transmembrane helix</keyword>
<reference evidence="7 8" key="1">
    <citation type="journal article" date="2016" name="Nat. Commun.">
        <title>Thousands of microbial genomes shed light on interconnected biogeochemical processes in an aquifer system.</title>
        <authorList>
            <person name="Anantharaman K."/>
            <person name="Brown C.T."/>
            <person name="Hug L.A."/>
            <person name="Sharon I."/>
            <person name="Castelle C.J."/>
            <person name="Probst A.J."/>
            <person name="Thomas B.C."/>
            <person name="Singh A."/>
            <person name="Wilkins M.J."/>
            <person name="Karaoz U."/>
            <person name="Brodie E.L."/>
            <person name="Williams K.H."/>
            <person name="Hubbard S.S."/>
            <person name="Banfield J.F."/>
        </authorList>
    </citation>
    <scope>NUCLEOTIDE SEQUENCE [LARGE SCALE GENOMIC DNA]</scope>
</reference>
<proteinExistence type="predicted"/>
<evidence type="ECO:0000256" key="1">
    <source>
        <dbReference type="ARBA" id="ARBA00004167"/>
    </source>
</evidence>
<gene>
    <name evidence="7" type="ORF">A2729_03045</name>
</gene>
<dbReference type="InterPro" id="IPR045584">
    <property type="entry name" value="Pilin-like"/>
</dbReference>
<keyword evidence="3 6" id="KW-0812">Transmembrane</keyword>
<dbReference type="GO" id="GO:0016020">
    <property type="term" value="C:membrane"/>
    <property type="evidence" value="ECO:0007669"/>
    <property type="project" value="UniProtKB-SubCell"/>
</dbReference>
<organism evidence="7 8">
    <name type="scientific">Candidatus Buchananbacteria bacterium RIFCSPHIGHO2_01_FULL_39_14</name>
    <dbReference type="NCBI Taxonomy" id="1797532"/>
    <lineage>
        <taxon>Bacteria</taxon>
        <taxon>Candidatus Buchananiibacteriota</taxon>
    </lineage>
</organism>
<dbReference type="PANTHER" id="PTHR30093:SF44">
    <property type="entry name" value="TYPE II SECRETION SYSTEM CORE PROTEIN G"/>
    <property type="match status" value="1"/>
</dbReference>
<dbReference type="AlphaFoldDB" id="A0A1G1XS11"/>
<dbReference type="SUPFAM" id="SSF54523">
    <property type="entry name" value="Pili subunits"/>
    <property type="match status" value="1"/>
</dbReference>
<sequence length="172" mass="17615">MRNIFSTKKGFTLIELLVVIAIIGLLSTLAVVALSSAREKARDAKRVADIKQVQTALELYYNDQEAYPAGTALALGALTDCTTACDTLSSTNGIAATAAGTTYMGLIPGDPSATAECTGTSTAVCDYSYTGVGTPVTQYEILLFLEGTTGSLTVGLNCASEAGIVSGATCAH</sequence>
<dbReference type="InterPro" id="IPR012902">
    <property type="entry name" value="N_methyl_site"/>
</dbReference>
<dbReference type="GO" id="GO:0015627">
    <property type="term" value="C:type II protein secretion system complex"/>
    <property type="evidence" value="ECO:0007669"/>
    <property type="project" value="InterPro"/>
</dbReference>
<dbReference type="GO" id="GO:0015628">
    <property type="term" value="P:protein secretion by the type II secretion system"/>
    <property type="evidence" value="ECO:0007669"/>
    <property type="project" value="InterPro"/>
</dbReference>
<evidence type="ECO:0000313" key="8">
    <source>
        <dbReference type="Proteomes" id="UP000178930"/>
    </source>
</evidence>
<feature type="transmembrane region" description="Helical" evidence="6">
    <location>
        <begin position="12"/>
        <end position="34"/>
    </location>
</feature>
<keyword evidence="5 6" id="KW-0472">Membrane</keyword>
<dbReference type="PROSITE" id="PS00409">
    <property type="entry name" value="PROKAR_NTER_METHYL"/>
    <property type="match status" value="1"/>
</dbReference>
<name>A0A1G1XS11_9BACT</name>
<evidence type="ECO:0000256" key="2">
    <source>
        <dbReference type="ARBA" id="ARBA00022481"/>
    </source>
</evidence>
<dbReference type="NCBIfam" id="TIGR02532">
    <property type="entry name" value="IV_pilin_GFxxxE"/>
    <property type="match status" value="1"/>
</dbReference>
<evidence type="ECO:0000256" key="3">
    <source>
        <dbReference type="ARBA" id="ARBA00022692"/>
    </source>
</evidence>
<dbReference type="PANTHER" id="PTHR30093">
    <property type="entry name" value="GENERAL SECRETION PATHWAY PROTEIN G"/>
    <property type="match status" value="1"/>
</dbReference>
<dbReference type="InterPro" id="IPR000983">
    <property type="entry name" value="Bac_GSPG_pilin"/>
</dbReference>
<dbReference type="Proteomes" id="UP000178930">
    <property type="component" value="Unassembled WGS sequence"/>
</dbReference>
<evidence type="ECO:0008006" key="9">
    <source>
        <dbReference type="Google" id="ProtNLM"/>
    </source>
</evidence>
<evidence type="ECO:0000256" key="4">
    <source>
        <dbReference type="ARBA" id="ARBA00022989"/>
    </source>
</evidence>
<evidence type="ECO:0000256" key="5">
    <source>
        <dbReference type="ARBA" id="ARBA00023136"/>
    </source>
</evidence>
<dbReference type="Gene3D" id="3.30.700.10">
    <property type="entry name" value="Glycoprotein, Type 4 Pilin"/>
    <property type="match status" value="1"/>
</dbReference>
<comment type="subcellular location">
    <subcellularLocation>
        <location evidence="1">Membrane</location>
        <topology evidence="1">Single-pass membrane protein</topology>
    </subcellularLocation>
</comment>
<accession>A0A1G1XS11</accession>
<keyword evidence="2" id="KW-0488">Methylation</keyword>
<evidence type="ECO:0000313" key="7">
    <source>
        <dbReference type="EMBL" id="OGY42865.1"/>
    </source>
</evidence>
<protein>
    <recommendedName>
        <fullName evidence="9">Type II secretion system protein GspG C-terminal domain-containing protein</fullName>
    </recommendedName>
</protein>
<dbReference type="STRING" id="1797532.A2729_03045"/>
<evidence type="ECO:0000256" key="6">
    <source>
        <dbReference type="SAM" id="Phobius"/>
    </source>
</evidence>